<gene>
    <name evidence="1" type="ORF">C241_08174</name>
</gene>
<sequence>MSRRDWGRARAILHHQHFEITELEAVGFGRHGVLYLHRGLRLVGLGICAARHQKRRAENACAGRTDEAASAHVQGLGHHLVSDIANWP</sequence>
<dbReference type="Proteomes" id="UP000017668">
    <property type="component" value="Unassembled WGS sequence"/>
</dbReference>
<reference evidence="1 2" key="1">
    <citation type="journal article" date="2013" name="Genome Announc.">
        <title>Genome Sequence of Rhizobium lupini HPC(L) Isolated from Saline Desert Soil, Kutch (Gujarat).</title>
        <authorList>
            <person name="Agarwal L."/>
            <person name="Purohit H.J."/>
        </authorList>
    </citation>
    <scope>NUCLEOTIDE SEQUENCE [LARGE SCALE GENOMIC DNA]</scope>
    <source>
        <strain evidence="2">HPC(L)</strain>
    </source>
</reference>
<dbReference type="EMBL" id="AMQQ01000013">
    <property type="protein sequence ID" value="EKJ96166.1"/>
    <property type="molecule type" value="Genomic_DNA"/>
</dbReference>
<protein>
    <submittedName>
        <fullName evidence="1">Uncharacterized protein</fullName>
    </submittedName>
</protein>
<evidence type="ECO:0000313" key="1">
    <source>
        <dbReference type="EMBL" id="EKJ96166.1"/>
    </source>
</evidence>
<organism evidence="1 2">
    <name type="scientific">Bradyrhizobium lupini HPC(L)</name>
    <dbReference type="NCBI Taxonomy" id="1229491"/>
    <lineage>
        <taxon>Bacteria</taxon>
        <taxon>Pseudomonadati</taxon>
        <taxon>Pseudomonadota</taxon>
        <taxon>Alphaproteobacteria</taxon>
        <taxon>Hyphomicrobiales</taxon>
        <taxon>Nitrobacteraceae</taxon>
        <taxon>Bradyrhizobium</taxon>
    </lineage>
</organism>
<keyword evidence="2" id="KW-1185">Reference proteome</keyword>
<name>A0ABP2RUA0_RHILU</name>
<accession>A0ABP2RUA0</accession>
<evidence type="ECO:0000313" key="2">
    <source>
        <dbReference type="Proteomes" id="UP000017668"/>
    </source>
</evidence>
<comment type="caution">
    <text evidence="1">The sequence shown here is derived from an EMBL/GenBank/DDBJ whole genome shotgun (WGS) entry which is preliminary data.</text>
</comment>
<proteinExistence type="predicted"/>